<proteinExistence type="inferred from homology"/>
<dbReference type="GO" id="GO:0000774">
    <property type="term" value="F:adenyl-nucleotide exchange factor activity"/>
    <property type="evidence" value="ECO:0007669"/>
    <property type="project" value="InterPro"/>
</dbReference>
<comment type="similarity">
    <text evidence="1 3 5">Belongs to the GrpE family.</text>
</comment>
<protein>
    <recommendedName>
        <fullName evidence="3 4">Protein GrpE</fullName>
    </recommendedName>
    <alternativeName>
        <fullName evidence="3">HSP-70 cofactor</fullName>
    </alternativeName>
</protein>
<evidence type="ECO:0000256" key="1">
    <source>
        <dbReference type="ARBA" id="ARBA00009054"/>
    </source>
</evidence>
<dbReference type="PROSITE" id="PS01071">
    <property type="entry name" value="GRPE"/>
    <property type="match status" value="1"/>
</dbReference>
<gene>
    <name evidence="3" type="primary">grpE</name>
    <name evidence="8" type="ORF">IW256_004652</name>
</gene>
<dbReference type="PANTHER" id="PTHR21237:SF23">
    <property type="entry name" value="GRPE PROTEIN HOMOLOG, MITOCHONDRIAL"/>
    <property type="match status" value="1"/>
</dbReference>
<reference evidence="8" key="1">
    <citation type="submission" date="2020-11" db="EMBL/GenBank/DDBJ databases">
        <title>Sequencing the genomes of 1000 actinobacteria strains.</title>
        <authorList>
            <person name="Klenk H.-P."/>
        </authorList>
    </citation>
    <scope>NUCLEOTIDE SEQUENCE</scope>
    <source>
        <strain evidence="8">DSM 43175</strain>
    </source>
</reference>
<keyword evidence="2 3" id="KW-0143">Chaperone</keyword>
<keyword evidence="6" id="KW-0175">Coiled coil</keyword>
<evidence type="ECO:0000256" key="3">
    <source>
        <dbReference type="HAMAP-Rule" id="MF_01151"/>
    </source>
</evidence>
<evidence type="ECO:0000313" key="9">
    <source>
        <dbReference type="Proteomes" id="UP000614047"/>
    </source>
</evidence>
<dbReference type="GO" id="GO:0051082">
    <property type="term" value="F:unfolded protein binding"/>
    <property type="evidence" value="ECO:0007669"/>
    <property type="project" value="TreeGrafter"/>
</dbReference>
<feature type="compositionally biased region" description="Low complexity" evidence="7">
    <location>
        <begin position="167"/>
        <end position="176"/>
    </location>
</feature>
<keyword evidence="9" id="KW-1185">Reference proteome</keyword>
<dbReference type="AlphaFoldDB" id="A0A931DG66"/>
<dbReference type="PANTHER" id="PTHR21237">
    <property type="entry name" value="GRPE PROTEIN"/>
    <property type="match status" value="1"/>
</dbReference>
<evidence type="ECO:0000256" key="4">
    <source>
        <dbReference type="RuleBase" id="RU000639"/>
    </source>
</evidence>
<dbReference type="CDD" id="cd00446">
    <property type="entry name" value="GrpE"/>
    <property type="match status" value="1"/>
</dbReference>
<dbReference type="HAMAP" id="MF_01151">
    <property type="entry name" value="GrpE"/>
    <property type="match status" value="1"/>
</dbReference>
<dbReference type="Gene3D" id="2.30.22.10">
    <property type="entry name" value="Head domain of nucleotide exchange factor GrpE"/>
    <property type="match status" value="1"/>
</dbReference>
<dbReference type="InterPro" id="IPR013805">
    <property type="entry name" value="GrpE_CC"/>
</dbReference>
<dbReference type="GO" id="GO:0006457">
    <property type="term" value="P:protein folding"/>
    <property type="evidence" value="ECO:0007669"/>
    <property type="project" value="InterPro"/>
</dbReference>
<evidence type="ECO:0000256" key="2">
    <source>
        <dbReference type="ARBA" id="ARBA00023186"/>
    </source>
</evidence>
<feature type="coiled-coil region" evidence="6">
    <location>
        <begin position="10"/>
        <end position="58"/>
    </location>
</feature>
<evidence type="ECO:0000256" key="6">
    <source>
        <dbReference type="SAM" id="Coils"/>
    </source>
</evidence>
<dbReference type="InterPro" id="IPR000740">
    <property type="entry name" value="GrpE"/>
</dbReference>
<evidence type="ECO:0000256" key="5">
    <source>
        <dbReference type="RuleBase" id="RU004478"/>
    </source>
</evidence>
<keyword evidence="3 4" id="KW-0346">Stress response</keyword>
<accession>A0A931DG66</accession>
<dbReference type="GO" id="GO:0005737">
    <property type="term" value="C:cytoplasm"/>
    <property type="evidence" value="ECO:0007669"/>
    <property type="project" value="UniProtKB-SubCell"/>
</dbReference>
<organism evidence="8 9">
    <name type="scientific">Actinomadura viridis</name>
    <dbReference type="NCBI Taxonomy" id="58110"/>
    <lineage>
        <taxon>Bacteria</taxon>
        <taxon>Bacillati</taxon>
        <taxon>Actinomycetota</taxon>
        <taxon>Actinomycetes</taxon>
        <taxon>Streptosporangiales</taxon>
        <taxon>Thermomonosporaceae</taxon>
        <taxon>Actinomadura</taxon>
    </lineage>
</organism>
<dbReference type="GO" id="GO:0042803">
    <property type="term" value="F:protein homodimerization activity"/>
    <property type="evidence" value="ECO:0007669"/>
    <property type="project" value="InterPro"/>
</dbReference>
<comment type="subunit">
    <text evidence="3">Homodimer.</text>
</comment>
<comment type="function">
    <text evidence="3 4">Participates actively in the response to hyperosmotic and heat shock by preventing the aggregation of stress-denatured proteins, in association with DnaK and GrpE. It is the nucleotide exchange factor for DnaK and may function as a thermosensor. Unfolded proteins bind initially to DnaJ; upon interaction with the DnaJ-bound protein, DnaK hydrolyzes its bound ATP, resulting in the formation of a stable complex. GrpE releases ADP from DnaK; ATP binding to DnaK triggers the release of the substrate protein, thus completing the reaction cycle. Several rounds of ATP-dependent interactions between DnaJ, DnaK and GrpE are required for fully efficient folding.</text>
</comment>
<comment type="caution">
    <text evidence="8">The sequence shown here is derived from an EMBL/GenBank/DDBJ whole genome shotgun (WGS) entry which is preliminary data.</text>
</comment>
<dbReference type="GO" id="GO:0051087">
    <property type="term" value="F:protein-folding chaperone binding"/>
    <property type="evidence" value="ECO:0007669"/>
    <property type="project" value="InterPro"/>
</dbReference>
<comment type="subcellular location">
    <subcellularLocation>
        <location evidence="3">Cytoplasm</location>
    </subcellularLocation>
</comment>
<dbReference type="SUPFAM" id="SSF51064">
    <property type="entry name" value="Head domain of nucleotide exchange factor GrpE"/>
    <property type="match status" value="1"/>
</dbReference>
<dbReference type="Pfam" id="PF01025">
    <property type="entry name" value="GrpE"/>
    <property type="match status" value="1"/>
</dbReference>
<evidence type="ECO:0000256" key="7">
    <source>
        <dbReference type="SAM" id="MobiDB-lite"/>
    </source>
</evidence>
<keyword evidence="3" id="KW-0963">Cytoplasm</keyword>
<sequence length="187" mass="20216">MEVRGEDAGGAGARDRVAELEAELAEARGQAAERLVDLQRLQAEYANYRKRVERDRSAVRVQALGNVLTGLLPVLDDIERAREQDEPVKGFQQVTEVLEEMLGKLGLVRFGAEGEVFDPRTHEVLMTSTSAEVTEPTAVRVLRPGYSVADRILRRAQVVLAEPPAGPGTAPRPASGDDPEGPPEAGP</sequence>
<name>A0A931DG66_9ACTN</name>
<evidence type="ECO:0000313" key="8">
    <source>
        <dbReference type="EMBL" id="MBG6090539.1"/>
    </source>
</evidence>
<dbReference type="PRINTS" id="PR00773">
    <property type="entry name" value="GRPEPROTEIN"/>
</dbReference>
<feature type="region of interest" description="Disordered" evidence="7">
    <location>
        <begin position="160"/>
        <end position="187"/>
    </location>
</feature>
<dbReference type="InterPro" id="IPR009012">
    <property type="entry name" value="GrpE_head"/>
</dbReference>
<dbReference type="Proteomes" id="UP000614047">
    <property type="component" value="Unassembled WGS sequence"/>
</dbReference>
<dbReference type="EMBL" id="JADOUA010000001">
    <property type="protein sequence ID" value="MBG6090539.1"/>
    <property type="molecule type" value="Genomic_DNA"/>
</dbReference>
<dbReference type="SUPFAM" id="SSF58014">
    <property type="entry name" value="Coiled-coil domain of nucleotide exchange factor GrpE"/>
    <property type="match status" value="1"/>
</dbReference>
<dbReference type="RefSeq" id="WP_197012989.1">
    <property type="nucleotide sequence ID" value="NZ_BAABES010000016.1"/>
</dbReference>
<dbReference type="Gene3D" id="3.90.20.20">
    <property type="match status" value="1"/>
</dbReference>